<dbReference type="PANTHER" id="PTHR35908:SF1">
    <property type="entry name" value="CONSERVED PROTEIN"/>
    <property type="match status" value="1"/>
</dbReference>
<dbReference type="KEGG" id="rrz:CS378_21175"/>
<evidence type="ECO:0000259" key="1">
    <source>
        <dbReference type="Pfam" id="PF18029"/>
    </source>
</evidence>
<sequence>MGYGFQVTVDSSSPHTLAKWWAAALGWRVEPSNEDFIRGLVAAGHAREEDTEIFEGVLVWKAGAAISDPEVPARPRVLFQLVPEGKTVKNRLHFDIRAGEDREALAGRLAEAGATVLHRGRQGPNEWITMSDPEGNEFCVA</sequence>
<dbReference type="RefSeq" id="WP_029539995.1">
    <property type="nucleotide sequence ID" value="NZ_CP023714.1"/>
</dbReference>
<evidence type="ECO:0000313" key="3">
    <source>
        <dbReference type="Proteomes" id="UP000042997"/>
    </source>
</evidence>
<proteinExistence type="predicted"/>
<accession>A0A098BQK2</accession>
<gene>
    <name evidence="2" type="ORF">RHRU231_770099</name>
</gene>
<dbReference type="eggNOG" id="COG0346">
    <property type="taxonomic scope" value="Bacteria"/>
</dbReference>
<dbReference type="Pfam" id="PF18029">
    <property type="entry name" value="Glyoxalase_6"/>
    <property type="match status" value="1"/>
</dbReference>
<protein>
    <recommendedName>
        <fullName evidence="1">Glyoxalase-like domain-containing protein</fullName>
    </recommendedName>
</protein>
<dbReference type="Gene3D" id="3.10.180.10">
    <property type="entry name" value="2,3-Dihydroxybiphenyl 1,2-Dioxygenase, domain 1"/>
    <property type="match status" value="1"/>
</dbReference>
<dbReference type="EMBL" id="CCSD01000091">
    <property type="protein sequence ID" value="CDZ90978.1"/>
    <property type="molecule type" value="Genomic_DNA"/>
</dbReference>
<feature type="domain" description="Glyoxalase-like" evidence="1">
    <location>
        <begin position="6"/>
        <end position="140"/>
    </location>
</feature>
<dbReference type="AlphaFoldDB" id="A0A098BQK2"/>
<reference evidence="2 3" key="1">
    <citation type="journal article" date="2014" name="Genome Announc.">
        <title>Draft Genome Sequence of Propane- and Butane-Oxidizing Actinobacterium Rhodococcus ruber IEGM 231.</title>
        <authorList>
            <person name="Ivshina I.B."/>
            <person name="Kuyukina M.S."/>
            <person name="Krivoruchko A.V."/>
            <person name="Barbe V."/>
            <person name="Fischer C."/>
        </authorList>
    </citation>
    <scope>NUCLEOTIDE SEQUENCE [LARGE SCALE GENOMIC DNA]</scope>
</reference>
<organism evidence="2 3">
    <name type="scientific">Rhodococcus ruber</name>
    <dbReference type="NCBI Taxonomy" id="1830"/>
    <lineage>
        <taxon>Bacteria</taxon>
        <taxon>Bacillati</taxon>
        <taxon>Actinomycetota</taxon>
        <taxon>Actinomycetes</taxon>
        <taxon>Mycobacteriales</taxon>
        <taxon>Nocardiaceae</taxon>
        <taxon>Rhodococcus</taxon>
    </lineage>
</organism>
<dbReference type="InterPro" id="IPR029068">
    <property type="entry name" value="Glyas_Bleomycin-R_OHBP_Dase"/>
</dbReference>
<dbReference type="InterPro" id="IPR041581">
    <property type="entry name" value="Glyoxalase_6"/>
</dbReference>
<name>A0A098BQK2_9NOCA</name>
<dbReference type="PANTHER" id="PTHR35908">
    <property type="entry name" value="HYPOTHETICAL FUSION PROTEIN"/>
    <property type="match status" value="1"/>
</dbReference>
<dbReference type="Proteomes" id="UP000042997">
    <property type="component" value="Unassembled WGS sequence"/>
</dbReference>
<evidence type="ECO:0000313" key="2">
    <source>
        <dbReference type="EMBL" id="CDZ90978.1"/>
    </source>
</evidence>
<dbReference type="OrthoDB" id="3212826at2"/>
<dbReference type="SUPFAM" id="SSF54593">
    <property type="entry name" value="Glyoxalase/Bleomycin resistance protein/Dihydroxybiphenyl dioxygenase"/>
    <property type="match status" value="1"/>
</dbReference>
<dbReference type="GeneID" id="66834450"/>